<organism evidence="1 2">
    <name type="scientific">Flavobacterium fluvii</name>
    <dbReference type="NCBI Taxonomy" id="468056"/>
    <lineage>
        <taxon>Bacteria</taxon>
        <taxon>Pseudomonadati</taxon>
        <taxon>Bacteroidota</taxon>
        <taxon>Flavobacteriia</taxon>
        <taxon>Flavobacteriales</taxon>
        <taxon>Flavobacteriaceae</taxon>
        <taxon>Flavobacterium</taxon>
    </lineage>
</organism>
<evidence type="ECO:0000313" key="1">
    <source>
        <dbReference type="EMBL" id="SHF85518.1"/>
    </source>
</evidence>
<dbReference type="STRING" id="468056.SAMN05443549_101586"/>
<accession>A0A1M5F2A0</accession>
<keyword evidence="2" id="KW-1185">Reference proteome</keyword>
<dbReference type="Proteomes" id="UP000184516">
    <property type="component" value="Unassembled WGS sequence"/>
</dbReference>
<evidence type="ECO:0000313" key="2">
    <source>
        <dbReference type="Proteomes" id="UP000184516"/>
    </source>
</evidence>
<dbReference type="RefSeq" id="WP_073367783.1">
    <property type="nucleotide sequence ID" value="NZ_FQWB01000001.1"/>
</dbReference>
<protein>
    <recommendedName>
        <fullName evidence="3">Lipoprotein</fullName>
    </recommendedName>
</protein>
<dbReference type="AlphaFoldDB" id="A0A1M5F2A0"/>
<sequence>MKLKCLIIASTICLITSCSSTKKITSKYETINLSELENKKITSKYETMNLSELENKKITSKYETMNLSELENEKDSIDKQLSYLKLEFYLQNIKKGKSRYSLATQEDKNLLWIMHESPNYKNLRKIWQEAVDEYIAFEDEYSPEIKKHRSLNYKNKEKSLSSRNEYNKIYLPLKEELMHREYEKYIYYEKNFSDKLGDMWYDGGSYLLNFHKSKNLEVPTDWLNDKDLFGIENFSNYNELMKHLKYINTAISTK</sequence>
<proteinExistence type="predicted"/>
<evidence type="ECO:0008006" key="3">
    <source>
        <dbReference type="Google" id="ProtNLM"/>
    </source>
</evidence>
<dbReference type="PROSITE" id="PS51257">
    <property type="entry name" value="PROKAR_LIPOPROTEIN"/>
    <property type="match status" value="1"/>
</dbReference>
<name>A0A1M5F2A0_9FLAO</name>
<reference evidence="2" key="1">
    <citation type="submission" date="2016-11" db="EMBL/GenBank/DDBJ databases">
        <authorList>
            <person name="Varghese N."/>
            <person name="Submissions S."/>
        </authorList>
    </citation>
    <scope>NUCLEOTIDE SEQUENCE [LARGE SCALE GENOMIC DNA]</scope>
    <source>
        <strain evidence="2">DSM 19978</strain>
    </source>
</reference>
<gene>
    <name evidence="1" type="ORF">SAMN05443549_101586</name>
</gene>
<dbReference type="EMBL" id="FQWB01000001">
    <property type="protein sequence ID" value="SHF85518.1"/>
    <property type="molecule type" value="Genomic_DNA"/>
</dbReference>
<dbReference type="OrthoDB" id="1347339at2"/>